<keyword evidence="4" id="KW-0067">ATP-binding</keyword>
<dbReference type="AlphaFoldDB" id="A0A382EPU2"/>
<dbReference type="SUPFAM" id="SSF52540">
    <property type="entry name" value="P-loop containing nucleoside triphosphate hydrolases"/>
    <property type="match status" value="1"/>
</dbReference>
<evidence type="ECO:0000256" key="3">
    <source>
        <dbReference type="ARBA" id="ARBA00022806"/>
    </source>
</evidence>
<reference evidence="6" key="1">
    <citation type="submission" date="2018-05" db="EMBL/GenBank/DDBJ databases">
        <authorList>
            <person name="Lanie J.A."/>
            <person name="Ng W.-L."/>
            <person name="Kazmierczak K.M."/>
            <person name="Andrzejewski T.M."/>
            <person name="Davidsen T.M."/>
            <person name="Wayne K.J."/>
            <person name="Tettelin H."/>
            <person name="Glass J.I."/>
            <person name="Rusch D."/>
            <person name="Podicherti R."/>
            <person name="Tsui H.-C.T."/>
            <person name="Winkler M.E."/>
        </authorList>
    </citation>
    <scope>NUCLEOTIDE SEQUENCE</scope>
</reference>
<keyword evidence="3" id="KW-0347">Helicase</keyword>
<organism evidence="6">
    <name type="scientific">marine metagenome</name>
    <dbReference type="NCBI Taxonomy" id="408172"/>
    <lineage>
        <taxon>unclassified sequences</taxon>
        <taxon>metagenomes</taxon>
        <taxon>ecological metagenomes</taxon>
    </lineage>
</organism>
<evidence type="ECO:0000256" key="4">
    <source>
        <dbReference type="ARBA" id="ARBA00022840"/>
    </source>
</evidence>
<proteinExistence type="predicted"/>
<evidence type="ECO:0000313" key="6">
    <source>
        <dbReference type="EMBL" id="SVB52379.1"/>
    </source>
</evidence>
<dbReference type="PANTHER" id="PTHR11070:SF2">
    <property type="entry name" value="ATP-DEPENDENT DNA HELICASE SRS2"/>
    <property type="match status" value="1"/>
</dbReference>
<sequence>PWKGIQGFNDKWPKGNKQSFERAGFLLGVIGMASETSLPRSVGVSGKDNGLDFQTPPSEKYTTVLEIIPDRWMQHLEANHSIDFTSIQVLMWKALDKSNSPFSGEFDHVFVDEFQDTNPIQLAIHSLWPIINPKCLLTVVGDEDQSMYRFRGSDISCFTSLPDICKSNQLSYQCKFLEVNYRSTPEIVNFSQVFRFATEMHFFGKSAFGHVKQIKAPPIKKSGKKVRALVGTKQAISQCVAKEIASRSNPEENAILMFSTKMNNNESLPRVLFNEMENESLKIHNPTAKMAWQSGSDMRRLLAALVYFFDPPVGNRRAVFSASRPKPRGPLGGVDWSSESFDDWDKHLFTSGVSIYPPEYRSGGKIGKRDNRAFRYYTWANIVNEIKHPSMADVREYLDVMREKIAKAIAERKAEDARLLAAGKSKLKGLPVTITVGNLLYRILAQPPFNNRQFDHHFLRQVLFTQMFDANVSSTRLTKFPLDDFIWCEKVKGKIVWPSKYWGMLEVMHRFCTGEAISDLDTEAFQSGAVPMMTFHASKGLEFKHVYVARTGK</sequence>
<dbReference type="EMBL" id="UINC01045521">
    <property type="protein sequence ID" value="SVB52379.1"/>
    <property type="molecule type" value="Genomic_DNA"/>
</dbReference>
<accession>A0A382EPU2</accession>
<dbReference type="GO" id="GO:0003677">
    <property type="term" value="F:DNA binding"/>
    <property type="evidence" value="ECO:0007669"/>
    <property type="project" value="InterPro"/>
</dbReference>
<protein>
    <recommendedName>
        <fullName evidence="5">UvrD-like helicase ATP-binding domain-containing protein</fullName>
    </recommendedName>
</protein>
<keyword evidence="1" id="KW-0547">Nucleotide-binding</keyword>
<evidence type="ECO:0000256" key="1">
    <source>
        <dbReference type="ARBA" id="ARBA00022741"/>
    </source>
</evidence>
<dbReference type="Gene3D" id="3.40.50.300">
    <property type="entry name" value="P-loop containing nucleotide triphosphate hydrolases"/>
    <property type="match status" value="2"/>
</dbReference>
<keyword evidence="2" id="KW-0378">Hydrolase</keyword>
<dbReference type="GO" id="GO:0016787">
    <property type="term" value="F:hydrolase activity"/>
    <property type="evidence" value="ECO:0007669"/>
    <property type="project" value="UniProtKB-KW"/>
</dbReference>
<dbReference type="GO" id="GO:0000725">
    <property type="term" value="P:recombinational repair"/>
    <property type="evidence" value="ECO:0007669"/>
    <property type="project" value="TreeGrafter"/>
</dbReference>
<feature type="non-terminal residue" evidence="6">
    <location>
        <position position="553"/>
    </location>
</feature>
<feature type="domain" description="UvrD-like helicase ATP-binding" evidence="5">
    <location>
        <begin position="1"/>
        <end position="184"/>
    </location>
</feature>
<dbReference type="PANTHER" id="PTHR11070">
    <property type="entry name" value="UVRD / RECB / PCRA DNA HELICASE FAMILY MEMBER"/>
    <property type="match status" value="1"/>
</dbReference>
<evidence type="ECO:0000256" key="2">
    <source>
        <dbReference type="ARBA" id="ARBA00022801"/>
    </source>
</evidence>
<dbReference type="GO" id="GO:0043138">
    <property type="term" value="F:3'-5' DNA helicase activity"/>
    <property type="evidence" value="ECO:0007669"/>
    <property type="project" value="TreeGrafter"/>
</dbReference>
<dbReference type="InterPro" id="IPR014016">
    <property type="entry name" value="UvrD-like_ATP-bd"/>
</dbReference>
<dbReference type="GO" id="GO:0005524">
    <property type="term" value="F:ATP binding"/>
    <property type="evidence" value="ECO:0007669"/>
    <property type="project" value="UniProtKB-KW"/>
</dbReference>
<evidence type="ECO:0000259" key="5">
    <source>
        <dbReference type="PROSITE" id="PS51198"/>
    </source>
</evidence>
<gene>
    <name evidence="6" type="ORF">METZ01_LOCUS205233</name>
</gene>
<dbReference type="Pfam" id="PF00580">
    <property type="entry name" value="UvrD-helicase"/>
    <property type="match status" value="1"/>
</dbReference>
<dbReference type="PROSITE" id="PS51198">
    <property type="entry name" value="UVRD_HELICASE_ATP_BIND"/>
    <property type="match status" value="1"/>
</dbReference>
<name>A0A382EPU2_9ZZZZ</name>
<feature type="non-terminal residue" evidence="6">
    <location>
        <position position="1"/>
    </location>
</feature>
<dbReference type="InterPro" id="IPR000212">
    <property type="entry name" value="DNA_helicase_UvrD/REP"/>
</dbReference>
<dbReference type="InterPro" id="IPR027417">
    <property type="entry name" value="P-loop_NTPase"/>
</dbReference>